<dbReference type="GO" id="GO:0005524">
    <property type="term" value="F:ATP binding"/>
    <property type="evidence" value="ECO:0007669"/>
    <property type="project" value="UniProtKB-KW"/>
</dbReference>
<keyword evidence="4" id="KW-0238">DNA-binding</keyword>
<evidence type="ECO:0000256" key="4">
    <source>
        <dbReference type="ARBA" id="ARBA00023125"/>
    </source>
</evidence>
<evidence type="ECO:0000313" key="9">
    <source>
        <dbReference type="Proteomes" id="UP000619244"/>
    </source>
</evidence>
<dbReference type="PROSITE" id="PS50045">
    <property type="entry name" value="SIGMA54_INTERACT_4"/>
    <property type="match status" value="1"/>
</dbReference>
<dbReference type="Gene3D" id="1.10.8.60">
    <property type="match status" value="1"/>
</dbReference>
<comment type="caution">
    <text evidence="8">The sequence shown here is derived from an EMBL/GenBank/DDBJ whole genome shotgun (WGS) entry which is preliminary data.</text>
</comment>
<dbReference type="PANTHER" id="PTHR32071:SF81">
    <property type="entry name" value="PROPIONATE CATABOLISM OPERON REGULATORY PROTEIN"/>
    <property type="match status" value="1"/>
</dbReference>
<dbReference type="SUPFAM" id="SSF52540">
    <property type="entry name" value="P-loop containing nucleoside triphosphate hydrolases"/>
    <property type="match status" value="1"/>
</dbReference>
<dbReference type="GO" id="GO:0043565">
    <property type="term" value="F:sequence-specific DNA binding"/>
    <property type="evidence" value="ECO:0007669"/>
    <property type="project" value="InterPro"/>
</dbReference>
<dbReference type="SUPFAM" id="SSF46689">
    <property type="entry name" value="Homeodomain-like"/>
    <property type="match status" value="1"/>
</dbReference>
<dbReference type="InterPro" id="IPR003018">
    <property type="entry name" value="GAF"/>
</dbReference>
<dbReference type="InterPro" id="IPR002197">
    <property type="entry name" value="HTH_Fis"/>
</dbReference>
<dbReference type="Gene3D" id="1.10.10.60">
    <property type="entry name" value="Homeodomain-like"/>
    <property type="match status" value="1"/>
</dbReference>
<dbReference type="EMBL" id="BMVU01000011">
    <property type="protein sequence ID" value="GGX73267.1"/>
    <property type="molecule type" value="Genomic_DNA"/>
</dbReference>
<dbReference type="InterPro" id="IPR027417">
    <property type="entry name" value="P-loop_NTPase"/>
</dbReference>
<reference evidence="8" key="1">
    <citation type="journal article" date="2014" name="Int. J. Syst. Evol. Microbiol.">
        <title>Complete genome sequence of Corynebacterium casei LMG S-19264T (=DSM 44701T), isolated from a smear-ripened cheese.</title>
        <authorList>
            <consortium name="US DOE Joint Genome Institute (JGI-PGF)"/>
            <person name="Walter F."/>
            <person name="Albersmeier A."/>
            <person name="Kalinowski J."/>
            <person name="Ruckert C."/>
        </authorList>
    </citation>
    <scope>NUCLEOTIDE SEQUENCE</scope>
    <source>
        <strain evidence="8">JCM 4790</strain>
    </source>
</reference>
<keyword evidence="9" id="KW-1185">Reference proteome</keyword>
<accession>A0A918KRK6</accession>
<evidence type="ECO:0000256" key="3">
    <source>
        <dbReference type="ARBA" id="ARBA00023015"/>
    </source>
</evidence>
<protein>
    <recommendedName>
        <fullName evidence="7">Sigma-54 factor interaction domain-containing protein</fullName>
    </recommendedName>
</protein>
<feature type="region of interest" description="Disordered" evidence="6">
    <location>
        <begin position="1"/>
        <end position="20"/>
    </location>
</feature>
<evidence type="ECO:0000256" key="5">
    <source>
        <dbReference type="ARBA" id="ARBA00023163"/>
    </source>
</evidence>
<feature type="domain" description="Sigma-54 factor interaction" evidence="7">
    <location>
        <begin position="370"/>
        <end position="429"/>
    </location>
</feature>
<keyword evidence="2" id="KW-0067">ATP-binding</keyword>
<dbReference type="Pfam" id="PF01590">
    <property type="entry name" value="GAF"/>
    <property type="match status" value="1"/>
</dbReference>
<dbReference type="InterPro" id="IPR002078">
    <property type="entry name" value="Sigma_54_int"/>
</dbReference>
<evidence type="ECO:0000256" key="2">
    <source>
        <dbReference type="ARBA" id="ARBA00022840"/>
    </source>
</evidence>
<dbReference type="InterPro" id="IPR058031">
    <property type="entry name" value="AAA_lid_NorR"/>
</dbReference>
<keyword evidence="3" id="KW-0805">Transcription regulation</keyword>
<dbReference type="Proteomes" id="UP000619244">
    <property type="component" value="Unassembled WGS sequence"/>
</dbReference>
<organism evidence="8 9">
    <name type="scientific">Streptomyces minutiscleroticus</name>
    <dbReference type="NCBI Taxonomy" id="68238"/>
    <lineage>
        <taxon>Bacteria</taxon>
        <taxon>Bacillati</taxon>
        <taxon>Actinomycetota</taxon>
        <taxon>Actinomycetes</taxon>
        <taxon>Kitasatosporales</taxon>
        <taxon>Streptomycetaceae</taxon>
        <taxon>Streptomyces</taxon>
    </lineage>
</organism>
<keyword evidence="1" id="KW-0547">Nucleotide-binding</keyword>
<name>A0A918KRK6_9ACTN</name>
<dbReference type="PANTHER" id="PTHR32071">
    <property type="entry name" value="TRANSCRIPTIONAL REGULATORY PROTEIN"/>
    <property type="match status" value="1"/>
</dbReference>
<reference evidence="8" key="2">
    <citation type="submission" date="2020-09" db="EMBL/GenBank/DDBJ databases">
        <authorList>
            <person name="Sun Q."/>
            <person name="Ohkuma M."/>
        </authorList>
    </citation>
    <scope>NUCLEOTIDE SEQUENCE</scope>
    <source>
        <strain evidence="8">JCM 4790</strain>
    </source>
</reference>
<evidence type="ECO:0000256" key="1">
    <source>
        <dbReference type="ARBA" id="ARBA00022741"/>
    </source>
</evidence>
<dbReference type="GO" id="GO:0006355">
    <property type="term" value="P:regulation of DNA-templated transcription"/>
    <property type="evidence" value="ECO:0007669"/>
    <property type="project" value="InterPro"/>
</dbReference>
<dbReference type="Pfam" id="PF25601">
    <property type="entry name" value="AAA_lid_14"/>
    <property type="match status" value="1"/>
</dbReference>
<sequence>MDMQQDTPYGSGDGRRGTDGSLAVLAPRLRASWRRSERYGVTPEEMRPVFTGAVDKDSLLYECGHEVLRRLQATLAGEPLSMMITSSDGLVLCRLCNDASISRSLDRVNLAPGFCFAENNVGTNGLGLALADRTPSIVRADEHYCTRLRGYTCAAVPVLDPVTGDLAGSVNLTTWSDSSSALLLALAQAAAGHTTALMLARGSGRRTRPTPRGEVFRVYADRFGAADDTPGPLSPAWTGALERARTALGRGQVVAVVGEPGAGRTALASLARQGAGPRERVLRARPPAAEEIDAWLTVWLPELHKDSTCVILSDVETLPAWAATETARHFTAVRRPAPAGGPPPVQPFVLTARDYASIPEALKPLVASVVEAPALRTRPDDVLPLAHHFARRYRGRPVTFTAAAAAVLTGYDWPENARQLQRVVHDAVSRTEVVDKHHLPAEVFAGGDHRLTRLQILERDEIVRCLTEPGVTVAQAADNLGMSRATVYRKMAQYGIRIPGRTPPQRT</sequence>
<keyword evidence="5" id="KW-0804">Transcription</keyword>
<dbReference type="InterPro" id="IPR009057">
    <property type="entry name" value="Homeodomain-like_sf"/>
</dbReference>
<dbReference type="AlphaFoldDB" id="A0A918KRK6"/>
<dbReference type="Pfam" id="PF02954">
    <property type="entry name" value="HTH_8"/>
    <property type="match status" value="1"/>
</dbReference>
<dbReference type="Gene3D" id="3.30.450.40">
    <property type="match status" value="1"/>
</dbReference>
<evidence type="ECO:0000256" key="6">
    <source>
        <dbReference type="SAM" id="MobiDB-lite"/>
    </source>
</evidence>
<proteinExistence type="predicted"/>
<evidence type="ECO:0000259" key="7">
    <source>
        <dbReference type="PROSITE" id="PS50045"/>
    </source>
</evidence>
<gene>
    <name evidence="8" type="ORF">GCM10010358_29720</name>
</gene>
<dbReference type="InterPro" id="IPR029016">
    <property type="entry name" value="GAF-like_dom_sf"/>
</dbReference>
<evidence type="ECO:0000313" key="8">
    <source>
        <dbReference type="EMBL" id="GGX73267.1"/>
    </source>
</evidence>